<dbReference type="AlphaFoldDB" id="A0A9P4XTP3"/>
<evidence type="ECO:0000313" key="2">
    <source>
        <dbReference type="Proteomes" id="UP000803844"/>
    </source>
</evidence>
<dbReference type="GO" id="GO:0008757">
    <property type="term" value="F:S-adenosylmethionine-dependent methyltransferase activity"/>
    <property type="evidence" value="ECO:0007669"/>
    <property type="project" value="UniProtKB-ARBA"/>
</dbReference>
<proteinExistence type="predicted"/>
<name>A0A9P4XTP3_CRYP1</name>
<dbReference type="Pfam" id="PF10294">
    <property type="entry name" value="Methyltransf_16"/>
    <property type="match status" value="1"/>
</dbReference>
<dbReference type="OrthoDB" id="194386at2759"/>
<dbReference type="PANTHER" id="PTHR14614:SF130">
    <property type="entry name" value="PROTEIN-LYSINE N-METHYLTRANSFERASE EEF2KMT"/>
    <property type="match status" value="1"/>
</dbReference>
<dbReference type="GeneID" id="63834992"/>
<dbReference type="Gene3D" id="3.40.50.150">
    <property type="entry name" value="Vaccinia Virus protein VP39"/>
    <property type="match status" value="1"/>
</dbReference>
<protein>
    <recommendedName>
        <fullName evidence="3">FAM86 N-terminal domain-containing protein</fullName>
    </recommendedName>
</protein>
<dbReference type="InterPro" id="IPR019410">
    <property type="entry name" value="Methyltransf_16"/>
</dbReference>
<dbReference type="CDD" id="cd02440">
    <property type="entry name" value="AdoMet_MTases"/>
    <property type="match status" value="1"/>
</dbReference>
<gene>
    <name evidence="1" type="ORF">M406DRAFT_267193</name>
</gene>
<dbReference type="PANTHER" id="PTHR14614">
    <property type="entry name" value="HEPATOCELLULAR CARCINOMA-ASSOCIATED ANTIGEN"/>
    <property type="match status" value="1"/>
</dbReference>
<organism evidence="1 2">
    <name type="scientific">Cryphonectria parasitica (strain ATCC 38755 / EP155)</name>
    <dbReference type="NCBI Taxonomy" id="660469"/>
    <lineage>
        <taxon>Eukaryota</taxon>
        <taxon>Fungi</taxon>
        <taxon>Dikarya</taxon>
        <taxon>Ascomycota</taxon>
        <taxon>Pezizomycotina</taxon>
        <taxon>Sordariomycetes</taxon>
        <taxon>Sordariomycetidae</taxon>
        <taxon>Diaporthales</taxon>
        <taxon>Cryphonectriaceae</taxon>
        <taxon>Cryphonectria-Endothia species complex</taxon>
        <taxon>Cryphonectria</taxon>
    </lineage>
</organism>
<comment type="caution">
    <text evidence="1">The sequence shown here is derived from an EMBL/GenBank/DDBJ whole genome shotgun (WGS) entry which is preliminary data.</text>
</comment>
<dbReference type="SUPFAM" id="SSF53335">
    <property type="entry name" value="S-adenosyl-L-methionine-dependent methyltransferases"/>
    <property type="match status" value="1"/>
</dbReference>
<dbReference type="EMBL" id="MU032352">
    <property type="protein sequence ID" value="KAF3760470.1"/>
    <property type="molecule type" value="Genomic_DNA"/>
</dbReference>
<accession>A0A9P4XTP3</accession>
<dbReference type="Proteomes" id="UP000803844">
    <property type="component" value="Unassembled WGS sequence"/>
</dbReference>
<sequence>MAKHTSNAQCTVDRFCYQYLQMEPSLDYPDGSLLKVAQIQEEIFDRLFVDQSAPSPKIARFQLCTLKELVRRIQESISDEETDEVADRLMNRIGELMSMPRTSELDEAQQRCIVSYRLSLLQTPVMIDILENRSLIAASGTTGLRTWEAALHLGQYLCVNSHLIQGNRVLELGAGTGYLSIVCAKHLGAAHVTASDGSEKVIDNLTDNLTLNDIHWSYNVSAESAVTPRLLEWGHALVGTEEAVWNGGREIDVIIGSDITYDQRAHTPLIATLRDLLDLFPSAVIIIAIKQRNVATLTAFQESCSRNQLNVETLNFTLKEVHDVSQRQEVLTPFYSSSAPICIFHISRTE</sequence>
<dbReference type="GO" id="GO:0005737">
    <property type="term" value="C:cytoplasm"/>
    <property type="evidence" value="ECO:0007669"/>
    <property type="project" value="TreeGrafter"/>
</dbReference>
<dbReference type="RefSeq" id="XP_040771449.1">
    <property type="nucleotide sequence ID" value="XM_040917863.1"/>
</dbReference>
<dbReference type="InterPro" id="IPR029063">
    <property type="entry name" value="SAM-dependent_MTases_sf"/>
</dbReference>
<keyword evidence="2" id="KW-1185">Reference proteome</keyword>
<evidence type="ECO:0000313" key="1">
    <source>
        <dbReference type="EMBL" id="KAF3760470.1"/>
    </source>
</evidence>
<reference evidence="1" key="1">
    <citation type="journal article" date="2020" name="Phytopathology">
        <title>Genome sequence of the chestnut blight fungus Cryphonectria parasitica EP155: A fundamental resource for an archetypical invasive plant pathogen.</title>
        <authorList>
            <person name="Crouch J.A."/>
            <person name="Dawe A."/>
            <person name="Aerts A."/>
            <person name="Barry K."/>
            <person name="Churchill A.C.L."/>
            <person name="Grimwood J."/>
            <person name="Hillman B."/>
            <person name="Milgroom M.G."/>
            <person name="Pangilinan J."/>
            <person name="Smith M."/>
            <person name="Salamov A."/>
            <person name="Schmutz J."/>
            <person name="Yadav J."/>
            <person name="Grigoriev I.V."/>
            <person name="Nuss D."/>
        </authorList>
    </citation>
    <scope>NUCLEOTIDE SEQUENCE</scope>
    <source>
        <strain evidence="1">EP155</strain>
    </source>
</reference>
<evidence type="ECO:0008006" key="3">
    <source>
        <dbReference type="Google" id="ProtNLM"/>
    </source>
</evidence>